<sequence length="153" mass="18174">MAGVINHEGRVDVNEDPGHPKRSLYTPDDHSVCSCIQYCRINHSFHRIQRVLCDVFPEMGILVESKNHGGWFFNRSARNLFEIPEQFVADVLTNRIKSVFLMSNREFWITIDCNFTIIRYPHSTFHKFHLDNRYKKQLVFHPVRERELEKLVT</sequence>
<protein>
    <submittedName>
        <fullName evidence="1">Uncharacterized protein</fullName>
    </submittedName>
</protein>
<name>T1JFY0_STRMM</name>
<accession>T1JFY0</accession>
<keyword evidence="2" id="KW-1185">Reference proteome</keyword>
<evidence type="ECO:0000313" key="1">
    <source>
        <dbReference type="EnsemblMetazoa" id="SMAR012748-PA"/>
    </source>
</evidence>
<dbReference type="AlphaFoldDB" id="T1JFY0"/>
<dbReference type="EnsemblMetazoa" id="SMAR012748-RA">
    <property type="protein sequence ID" value="SMAR012748-PA"/>
    <property type="gene ID" value="SMAR012748"/>
</dbReference>
<reference evidence="1" key="2">
    <citation type="submission" date="2015-02" db="UniProtKB">
        <authorList>
            <consortium name="EnsemblMetazoa"/>
        </authorList>
    </citation>
    <scope>IDENTIFICATION</scope>
</reference>
<reference evidence="2" key="1">
    <citation type="submission" date="2011-05" db="EMBL/GenBank/DDBJ databases">
        <authorList>
            <person name="Richards S.R."/>
            <person name="Qu J."/>
            <person name="Jiang H."/>
            <person name="Jhangiani S.N."/>
            <person name="Agravi P."/>
            <person name="Goodspeed R."/>
            <person name="Gross S."/>
            <person name="Mandapat C."/>
            <person name="Jackson L."/>
            <person name="Mathew T."/>
            <person name="Pu L."/>
            <person name="Thornton R."/>
            <person name="Saada N."/>
            <person name="Wilczek-Boney K.B."/>
            <person name="Lee S."/>
            <person name="Kovar C."/>
            <person name="Wu Y."/>
            <person name="Scherer S.E."/>
            <person name="Worley K.C."/>
            <person name="Muzny D.M."/>
            <person name="Gibbs R."/>
        </authorList>
    </citation>
    <scope>NUCLEOTIDE SEQUENCE</scope>
    <source>
        <strain evidence="2">Brora</strain>
    </source>
</reference>
<proteinExistence type="predicted"/>
<evidence type="ECO:0000313" key="2">
    <source>
        <dbReference type="Proteomes" id="UP000014500"/>
    </source>
</evidence>
<dbReference type="EMBL" id="JH432191">
    <property type="status" value="NOT_ANNOTATED_CDS"/>
    <property type="molecule type" value="Genomic_DNA"/>
</dbReference>
<dbReference type="HOGENOM" id="CLU_1715563_0_0_1"/>
<organism evidence="1 2">
    <name type="scientific">Strigamia maritima</name>
    <name type="common">European centipede</name>
    <name type="synonym">Geophilus maritimus</name>
    <dbReference type="NCBI Taxonomy" id="126957"/>
    <lineage>
        <taxon>Eukaryota</taxon>
        <taxon>Metazoa</taxon>
        <taxon>Ecdysozoa</taxon>
        <taxon>Arthropoda</taxon>
        <taxon>Myriapoda</taxon>
        <taxon>Chilopoda</taxon>
        <taxon>Pleurostigmophora</taxon>
        <taxon>Geophilomorpha</taxon>
        <taxon>Linotaeniidae</taxon>
        <taxon>Strigamia</taxon>
    </lineage>
</organism>
<dbReference type="Proteomes" id="UP000014500">
    <property type="component" value="Unassembled WGS sequence"/>
</dbReference>